<dbReference type="NCBIfam" id="NF041893">
    <property type="entry name" value="TraI_MobP_relax"/>
    <property type="match status" value="1"/>
</dbReference>
<name>A0A1X9T3S3_9BACT</name>
<evidence type="ECO:0000259" key="1">
    <source>
        <dbReference type="Pfam" id="PF03432"/>
    </source>
</evidence>
<reference evidence="4 5" key="1">
    <citation type="journal article" date="2017" name="Genome Biol. Evol.">
        <title>Comparative Genomic Analysis Identifies a Campylobacter Clade Deficient in Selenium Metabolism.</title>
        <authorList>
            <person name="Miller W.G."/>
            <person name="Yee E."/>
            <person name="Lopes B.S."/>
            <person name="Chapman M.H."/>
            <person name="Huynh S."/>
            <person name="Bono J.L."/>
            <person name="Parker C.T."/>
            <person name="Strachan N.J.C."/>
            <person name="Forbes K.J."/>
        </authorList>
    </citation>
    <scope>NUCLEOTIDE SEQUENCE [LARGE SCALE GENOMIC DNA]</scope>
    <source>
        <strain evidence="4 5">RM8964</strain>
        <plasmid evidence="5">pvic8964</plasmid>
    </source>
</reference>
<dbReference type="Proteomes" id="UP000194265">
    <property type="component" value="Plasmid pVIC8964"/>
</dbReference>
<dbReference type="EMBL" id="CP018792">
    <property type="protein sequence ID" value="ARR03174.1"/>
    <property type="molecule type" value="Genomic_DNA"/>
</dbReference>
<feature type="domain" description="Large polyvalent protein-associated" evidence="2">
    <location>
        <begin position="416"/>
        <end position="503"/>
    </location>
</feature>
<protein>
    <submittedName>
        <fullName evidence="4">Conjugal transfer relaxase TraI</fullName>
    </submittedName>
</protein>
<feature type="domain" description="MobA/VirD2-like nuclease" evidence="1">
    <location>
        <begin position="37"/>
        <end position="169"/>
    </location>
</feature>
<sequence>MIIKKIIFKRQNKSSFKNLSNYILDEDNNHAKVLADYVLDTKNDMDKVEAYHFTNCSFDNNEDNIKEIITTQQLNTTTKQDKTMHLVVSFKEDERPDIKTLYAIEDEIAEALGMKDHQRLSVAHSNTNNLHIHIAINKINPNTLKVINPYNDVKILQELAIKLEKKYNLQIDNHISSNNVKENKYNKHTMTCNFENWVKEKIANTIDIMLRDEKTTFDDLKVFLAKYDLEFREKRKGFVISSKTEKLFCKASSIHRNLSKQSLEKRYCQLDLSALKENLQEISVSEKYNKFNGMPPNPLYQNYLNYEKQKLELREKELRMLKLKRNEFKNSISSMKFNNLTINHIKNQRAIFKNKTKEIYQRYKKISYRQFLINEAYSGNKEAIKALQNKEVKIIQNSDNAFRGNVKNCVFDKPDYITKEGYFVYQRDAQKIIDKNDHIKVVCNKKDDIVLLEALKLAMKKYDNITITGNSEFKNRVINLVVKHDLNVKFEDKLLNQMVRKLRSKNIKIEKNIDQNLMNF</sequence>
<dbReference type="Pfam" id="PF22863">
    <property type="entry name" value="TraI_middle"/>
    <property type="match status" value="1"/>
</dbReference>
<dbReference type="InterPro" id="IPR049751">
    <property type="entry name" value="TraI/MobA_relaxases"/>
</dbReference>
<dbReference type="Pfam" id="PF03432">
    <property type="entry name" value="Relaxase"/>
    <property type="match status" value="1"/>
</dbReference>
<keyword evidence="4" id="KW-0614">Plasmid</keyword>
<geneLocation type="plasmid" evidence="5">
    <name>pvic8964</name>
</geneLocation>
<dbReference type="InterPro" id="IPR005094">
    <property type="entry name" value="Endonuclease_MobA/VirD2"/>
</dbReference>
<evidence type="ECO:0000259" key="2">
    <source>
        <dbReference type="Pfam" id="PF18821"/>
    </source>
</evidence>
<evidence type="ECO:0000259" key="3">
    <source>
        <dbReference type="Pfam" id="PF22863"/>
    </source>
</evidence>
<organism evidence="4 5">
    <name type="scientific">Campylobacter vicugnae</name>
    <dbReference type="NCBI Taxonomy" id="1660076"/>
    <lineage>
        <taxon>Bacteria</taxon>
        <taxon>Pseudomonadati</taxon>
        <taxon>Campylobacterota</taxon>
        <taxon>Epsilonproteobacteria</taxon>
        <taxon>Campylobacterales</taxon>
        <taxon>Campylobacteraceae</taxon>
        <taxon>Campylobacter</taxon>
    </lineage>
</organism>
<dbReference type="AlphaFoldDB" id="A0A1X9T3S3"/>
<accession>A0A1X9T3S3</accession>
<gene>
    <name evidence="4" type="ORF">CVIC8964_a0030</name>
</gene>
<evidence type="ECO:0000313" key="4">
    <source>
        <dbReference type="EMBL" id="ARR03174.1"/>
    </source>
</evidence>
<evidence type="ECO:0000313" key="5">
    <source>
        <dbReference type="Proteomes" id="UP000194265"/>
    </source>
</evidence>
<dbReference type="OrthoDB" id="5359237at2"/>
<dbReference type="RefSeq" id="WP_086334272.1">
    <property type="nucleotide sequence ID" value="NZ_CP018792.1"/>
</dbReference>
<dbReference type="InterPro" id="IPR040677">
    <property type="entry name" value="LPD7"/>
</dbReference>
<feature type="domain" description="TraI-like middle" evidence="3">
    <location>
        <begin position="181"/>
        <end position="267"/>
    </location>
</feature>
<proteinExistence type="predicted"/>
<dbReference type="InterPro" id="IPR054462">
    <property type="entry name" value="TraI_M"/>
</dbReference>
<dbReference type="Pfam" id="PF18821">
    <property type="entry name" value="LPD7"/>
    <property type="match status" value="1"/>
</dbReference>